<feature type="compositionally biased region" description="Low complexity" evidence="4">
    <location>
        <begin position="343"/>
        <end position="354"/>
    </location>
</feature>
<evidence type="ECO:0000256" key="5">
    <source>
        <dbReference type="SAM" id="Phobius"/>
    </source>
</evidence>
<dbReference type="SUPFAM" id="SSF50494">
    <property type="entry name" value="Trypsin-like serine proteases"/>
    <property type="match status" value="1"/>
</dbReference>
<dbReference type="InterPro" id="IPR009003">
    <property type="entry name" value="Peptidase_S1_PA"/>
</dbReference>
<dbReference type="PANTHER" id="PTHR43343">
    <property type="entry name" value="PEPTIDASE S12"/>
    <property type="match status" value="1"/>
</dbReference>
<comment type="similarity">
    <text evidence="1">Belongs to the peptidase S1C family.</text>
</comment>
<reference evidence="7" key="1">
    <citation type="submission" date="2021-03" db="EMBL/GenBank/DDBJ databases">
        <title>Microbacterium sp. nov., a novel actinobacterium isolated from cow dung.</title>
        <authorList>
            <person name="Zhang L."/>
        </authorList>
    </citation>
    <scope>NUCLEOTIDE SEQUENCE</scope>
    <source>
        <strain evidence="7">NEAU-LLB</strain>
    </source>
</reference>
<organism evidence="7 9">
    <name type="scientific">Microbacterium stercoris</name>
    <dbReference type="NCBI Taxonomy" id="2820289"/>
    <lineage>
        <taxon>Bacteria</taxon>
        <taxon>Bacillati</taxon>
        <taxon>Actinomycetota</taxon>
        <taxon>Actinomycetes</taxon>
        <taxon>Micrococcales</taxon>
        <taxon>Microbacteriaceae</taxon>
        <taxon>Microbacterium</taxon>
    </lineage>
</organism>
<dbReference type="RefSeq" id="WP_208500047.1">
    <property type="nucleotide sequence ID" value="NZ_JAGFOA010000001.1"/>
</dbReference>
<evidence type="ECO:0000259" key="6">
    <source>
        <dbReference type="PROSITE" id="PS50106"/>
    </source>
</evidence>
<feature type="compositionally biased region" description="Low complexity" evidence="4">
    <location>
        <begin position="46"/>
        <end position="66"/>
    </location>
</feature>
<evidence type="ECO:0000256" key="3">
    <source>
        <dbReference type="ARBA" id="ARBA00022801"/>
    </source>
</evidence>
<dbReference type="InterPro" id="IPR051201">
    <property type="entry name" value="Chloro_Bact_Ser_Proteases"/>
</dbReference>
<dbReference type="AlphaFoldDB" id="A0A939QG93"/>
<dbReference type="EMBL" id="JAGFOA010000005">
    <property type="protein sequence ID" value="MBO3664354.1"/>
    <property type="molecule type" value="Genomic_DNA"/>
</dbReference>
<dbReference type="PRINTS" id="PR00834">
    <property type="entry name" value="PROTEASES2C"/>
</dbReference>
<dbReference type="InterPro" id="IPR001940">
    <property type="entry name" value="Peptidase_S1C"/>
</dbReference>
<feature type="region of interest" description="Disordered" evidence="4">
    <location>
        <begin position="318"/>
        <end position="354"/>
    </location>
</feature>
<feature type="region of interest" description="Disordered" evidence="4">
    <location>
        <begin position="156"/>
        <end position="176"/>
    </location>
</feature>
<dbReference type="GO" id="GO:0004252">
    <property type="term" value="F:serine-type endopeptidase activity"/>
    <property type="evidence" value="ECO:0007669"/>
    <property type="project" value="InterPro"/>
</dbReference>
<evidence type="ECO:0000256" key="1">
    <source>
        <dbReference type="ARBA" id="ARBA00010541"/>
    </source>
</evidence>
<evidence type="ECO:0000256" key="2">
    <source>
        <dbReference type="ARBA" id="ARBA00022670"/>
    </source>
</evidence>
<feature type="domain" description="PDZ" evidence="6">
    <location>
        <begin position="414"/>
        <end position="480"/>
    </location>
</feature>
<keyword evidence="5" id="KW-0472">Membrane</keyword>
<dbReference type="InterPro" id="IPR036034">
    <property type="entry name" value="PDZ_sf"/>
</dbReference>
<name>A0A939QG93_9MICO</name>
<dbReference type="PANTHER" id="PTHR43343:SF3">
    <property type="entry name" value="PROTEASE DO-LIKE 8, CHLOROPLASTIC"/>
    <property type="match status" value="1"/>
</dbReference>
<dbReference type="SMART" id="SM00228">
    <property type="entry name" value="PDZ"/>
    <property type="match status" value="1"/>
</dbReference>
<dbReference type="Gene3D" id="2.40.10.10">
    <property type="entry name" value="Trypsin-like serine proteases"/>
    <property type="match status" value="2"/>
</dbReference>
<dbReference type="Pfam" id="PF13180">
    <property type="entry name" value="PDZ_2"/>
    <property type="match status" value="1"/>
</dbReference>
<dbReference type="EMBL" id="JAGFOA010000001">
    <property type="protein sequence ID" value="MBO3662362.1"/>
    <property type="molecule type" value="Genomic_DNA"/>
</dbReference>
<dbReference type="Gene3D" id="2.30.42.10">
    <property type="match status" value="1"/>
</dbReference>
<gene>
    <name evidence="7" type="ORF">J5V96_02425</name>
    <name evidence="8" type="ORF">J5V96_12670</name>
</gene>
<dbReference type="InterPro" id="IPR043504">
    <property type="entry name" value="Peptidase_S1_PA_chymotrypsin"/>
</dbReference>
<keyword evidence="2" id="KW-0645">Protease</keyword>
<feature type="compositionally biased region" description="Low complexity" evidence="4">
    <location>
        <begin position="156"/>
        <end position="171"/>
    </location>
</feature>
<feature type="transmembrane region" description="Helical" evidence="5">
    <location>
        <begin position="131"/>
        <end position="153"/>
    </location>
</feature>
<dbReference type="SUPFAM" id="SSF50156">
    <property type="entry name" value="PDZ domain-like"/>
    <property type="match status" value="1"/>
</dbReference>
<protein>
    <submittedName>
        <fullName evidence="7">Trypsin-like peptidase domain-containing protein</fullName>
    </submittedName>
</protein>
<dbReference type="GO" id="GO:0006508">
    <property type="term" value="P:proteolysis"/>
    <property type="evidence" value="ECO:0007669"/>
    <property type="project" value="UniProtKB-KW"/>
</dbReference>
<keyword evidence="9" id="KW-1185">Reference proteome</keyword>
<sequence length="519" mass="51951">MNTERSDENSVQPEGASADSTTPQTAAEHNAPSDLPIPPRPPLPPSAAQAPQHPGAQQFAAPGPHASYGQAPQQPHHVYTGEGFGRGAHHGAPADHQPTTPMYGATQPLPHTWNGQDAAQKAPRKKGAGKVAALLVAAALVGGTAGVGSSALWDQLSGPAGSPSAASGPSSITVNNPGSVNEATAIATQVLPSVVTIDVSGDNQAGSGSGAILTEDGYVVTNTHVVTLGGSTADPQIRVTTSDGRIFSAEVVGTDPTYDLAVIKLQDASGLTPIEFADSSKLNVGDTTAAVGAPLGLSNTVTTGIVSALNRSIEIASSAAPDSGDQAQPDPDDQNGPFRFDNGQPQQQGTPSQSISIAVIQTDAAINHGNSGGALVDAKGRLIGINVAIASSGGSEESGSIGVGFAIPSNIVQRITDELKENGEATHGLLGASVQPSIADEDATVAGALIAEVTDGGAAEAAGLEKGDIITKFNGVPISNAVDLTAQVRAVAGGSDATVTYVRDGRSRDVEVTLGQLTQ</sequence>
<feature type="region of interest" description="Disordered" evidence="4">
    <location>
        <begin position="1"/>
        <end position="124"/>
    </location>
</feature>
<dbReference type="InterPro" id="IPR001478">
    <property type="entry name" value="PDZ"/>
</dbReference>
<keyword evidence="3" id="KW-0378">Hydrolase</keyword>
<comment type="caution">
    <text evidence="7">The sequence shown here is derived from an EMBL/GenBank/DDBJ whole genome shotgun (WGS) entry which is preliminary data.</text>
</comment>
<dbReference type="Proteomes" id="UP000680132">
    <property type="component" value="Unassembled WGS sequence"/>
</dbReference>
<evidence type="ECO:0000313" key="8">
    <source>
        <dbReference type="EMBL" id="MBO3664354.1"/>
    </source>
</evidence>
<feature type="compositionally biased region" description="Polar residues" evidence="4">
    <location>
        <begin position="18"/>
        <end position="27"/>
    </location>
</feature>
<proteinExistence type="inferred from homology"/>
<evidence type="ECO:0000313" key="7">
    <source>
        <dbReference type="EMBL" id="MBO3662362.1"/>
    </source>
</evidence>
<keyword evidence="5" id="KW-1133">Transmembrane helix</keyword>
<evidence type="ECO:0000313" key="9">
    <source>
        <dbReference type="Proteomes" id="UP000680132"/>
    </source>
</evidence>
<evidence type="ECO:0000256" key="4">
    <source>
        <dbReference type="SAM" id="MobiDB-lite"/>
    </source>
</evidence>
<dbReference type="Pfam" id="PF13365">
    <property type="entry name" value="Trypsin_2"/>
    <property type="match status" value="1"/>
</dbReference>
<feature type="compositionally biased region" description="Pro residues" evidence="4">
    <location>
        <begin position="35"/>
        <end position="45"/>
    </location>
</feature>
<dbReference type="PROSITE" id="PS50106">
    <property type="entry name" value="PDZ"/>
    <property type="match status" value="1"/>
</dbReference>
<keyword evidence="5" id="KW-0812">Transmembrane</keyword>
<accession>A0A939QG93</accession>